<accession>A0A2P2QMM9</accession>
<organism evidence="2">
    <name type="scientific">Rhizophora mucronata</name>
    <name type="common">Asiatic mangrove</name>
    <dbReference type="NCBI Taxonomy" id="61149"/>
    <lineage>
        <taxon>Eukaryota</taxon>
        <taxon>Viridiplantae</taxon>
        <taxon>Streptophyta</taxon>
        <taxon>Embryophyta</taxon>
        <taxon>Tracheophyta</taxon>
        <taxon>Spermatophyta</taxon>
        <taxon>Magnoliopsida</taxon>
        <taxon>eudicotyledons</taxon>
        <taxon>Gunneridae</taxon>
        <taxon>Pentapetalae</taxon>
        <taxon>rosids</taxon>
        <taxon>fabids</taxon>
        <taxon>Malpighiales</taxon>
        <taxon>Rhizophoraceae</taxon>
        <taxon>Rhizophora</taxon>
    </lineage>
</organism>
<dbReference type="AlphaFoldDB" id="A0A2P2QMM9"/>
<evidence type="ECO:0000313" key="2">
    <source>
        <dbReference type="EMBL" id="MBX68204.1"/>
    </source>
</evidence>
<evidence type="ECO:0000256" key="1">
    <source>
        <dbReference type="SAM" id="Phobius"/>
    </source>
</evidence>
<dbReference type="EMBL" id="GGEC01087720">
    <property type="protein sequence ID" value="MBX68204.1"/>
    <property type="molecule type" value="Transcribed_RNA"/>
</dbReference>
<proteinExistence type="predicted"/>
<protein>
    <submittedName>
        <fullName evidence="2">Uncharacterized protein</fullName>
    </submittedName>
</protein>
<keyword evidence="1" id="KW-0812">Transmembrane</keyword>
<keyword evidence="1" id="KW-0472">Membrane</keyword>
<sequence length="50" mass="6233">MQQMYQNMLHCCFVLQLVVEAFKWHMFELHWLCFIISFSIQLMTLELLFF</sequence>
<reference evidence="2" key="1">
    <citation type="submission" date="2018-02" db="EMBL/GenBank/DDBJ databases">
        <title>Rhizophora mucronata_Transcriptome.</title>
        <authorList>
            <person name="Meera S.P."/>
            <person name="Sreeshan A."/>
            <person name="Augustine A."/>
        </authorList>
    </citation>
    <scope>NUCLEOTIDE SEQUENCE</scope>
    <source>
        <tissue evidence="2">Leaf</tissue>
    </source>
</reference>
<keyword evidence="1" id="KW-1133">Transmembrane helix</keyword>
<name>A0A2P2QMM9_RHIMU</name>
<feature type="transmembrane region" description="Helical" evidence="1">
    <location>
        <begin position="31"/>
        <end position="49"/>
    </location>
</feature>